<feature type="transmembrane region" description="Helical" evidence="1">
    <location>
        <begin position="260"/>
        <end position="282"/>
    </location>
</feature>
<dbReference type="PANTHER" id="PTHR23542">
    <property type="match status" value="1"/>
</dbReference>
<proteinExistence type="predicted"/>
<dbReference type="RefSeq" id="WP_089227207.1">
    <property type="nucleotide sequence ID" value="NZ_FZOF01000021.1"/>
</dbReference>
<keyword evidence="1" id="KW-0812">Transmembrane</keyword>
<keyword evidence="1" id="KW-0472">Membrane</keyword>
<sequence>MTLPATAPLRAAAASDTAVGYAAVLRTPHVARLMLATHIGRLPCGMTPVALLFVAGADGASLAQRGMLAAAYGLAAALSQPLLGRLADARGQTLPLAGGASLSAAALAAVTFLDATRWPAAVCVIVAGLGSPPLESCLRALLPTLLERRPAEVKAAYALDSSAQEGVYVVGPLLATALATTISSGAALLTVTVVGLAGALAVAASQPSRRWRPQPRRDRDLLAALRPTGMSVVLIAYFCVGVAIGALNVAAAGSADRYDALWLTGALPAALSLSGITGGLVYGRWAWPGSRTTHLHALAALFALAWIPLLMDPPPVLALALIAAPGGIFLPLLTVGYQAVTDLAAPGTVTEAIGWLVSAINCGLALGTAAGGRAGPGFHLCAAAALAAALTLLIHRNRPTRPHRETSPCV</sequence>
<accession>A0A239LUF7</accession>
<dbReference type="InterPro" id="IPR036259">
    <property type="entry name" value="MFS_trans_sf"/>
</dbReference>
<feature type="transmembrane region" description="Helical" evidence="1">
    <location>
        <begin position="294"/>
        <end position="311"/>
    </location>
</feature>
<name>A0A239LUF7_9ACTN</name>
<evidence type="ECO:0000313" key="2">
    <source>
        <dbReference type="EMBL" id="SNT34091.1"/>
    </source>
</evidence>
<feature type="transmembrane region" description="Helical" evidence="1">
    <location>
        <begin position="224"/>
        <end position="248"/>
    </location>
</feature>
<dbReference type="GO" id="GO:0022857">
    <property type="term" value="F:transmembrane transporter activity"/>
    <property type="evidence" value="ECO:0007669"/>
    <property type="project" value="InterPro"/>
</dbReference>
<dbReference type="EMBL" id="FZOF01000021">
    <property type="protein sequence ID" value="SNT34091.1"/>
    <property type="molecule type" value="Genomic_DNA"/>
</dbReference>
<evidence type="ECO:0000256" key="1">
    <source>
        <dbReference type="SAM" id="Phobius"/>
    </source>
</evidence>
<feature type="transmembrane region" description="Helical" evidence="1">
    <location>
        <begin position="317"/>
        <end position="340"/>
    </location>
</feature>
<dbReference type="Pfam" id="PF07690">
    <property type="entry name" value="MFS_1"/>
    <property type="match status" value="1"/>
</dbReference>
<dbReference type="PANTHER" id="PTHR23542:SF1">
    <property type="entry name" value="MAJOR FACILITATOR SUPERFAMILY (MFS) PROFILE DOMAIN-CONTAINING PROTEIN"/>
    <property type="match status" value="1"/>
</dbReference>
<keyword evidence="3" id="KW-1185">Reference proteome</keyword>
<dbReference type="AlphaFoldDB" id="A0A239LUF7"/>
<dbReference type="SUPFAM" id="SSF103473">
    <property type="entry name" value="MFS general substrate transporter"/>
    <property type="match status" value="1"/>
</dbReference>
<feature type="transmembrane region" description="Helical" evidence="1">
    <location>
        <begin position="377"/>
        <end position="394"/>
    </location>
</feature>
<organism evidence="2 3">
    <name type="scientific">Actinacidiphila glaucinigra</name>
    <dbReference type="NCBI Taxonomy" id="235986"/>
    <lineage>
        <taxon>Bacteria</taxon>
        <taxon>Bacillati</taxon>
        <taxon>Actinomycetota</taxon>
        <taxon>Actinomycetes</taxon>
        <taxon>Kitasatosporales</taxon>
        <taxon>Streptomycetaceae</taxon>
        <taxon>Actinacidiphila</taxon>
    </lineage>
</organism>
<evidence type="ECO:0000313" key="3">
    <source>
        <dbReference type="Proteomes" id="UP000198280"/>
    </source>
</evidence>
<dbReference type="OrthoDB" id="5243516at2"/>
<protein>
    <submittedName>
        <fullName evidence="2">Predicted arabinose efflux permease, MFS family</fullName>
    </submittedName>
</protein>
<dbReference type="InterPro" id="IPR011701">
    <property type="entry name" value="MFS"/>
</dbReference>
<dbReference type="Proteomes" id="UP000198280">
    <property type="component" value="Unassembled WGS sequence"/>
</dbReference>
<gene>
    <name evidence="2" type="ORF">SAMN05216252_12196</name>
</gene>
<keyword evidence="1" id="KW-1133">Transmembrane helix</keyword>
<feature type="transmembrane region" description="Helical" evidence="1">
    <location>
        <begin position="182"/>
        <end position="203"/>
    </location>
</feature>
<dbReference type="Gene3D" id="1.20.1250.20">
    <property type="entry name" value="MFS general substrate transporter like domains"/>
    <property type="match status" value="1"/>
</dbReference>
<feature type="transmembrane region" description="Helical" evidence="1">
    <location>
        <begin position="352"/>
        <end position="371"/>
    </location>
</feature>
<reference evidence="2 3" key="1">
    <citation type="submission" date="2017-06" db="EMBL/GenBank/DDBJ databases">
        <authorList>
            <person name="Kim H.J."/>
            <person name="Triplett B.A."/>
        </authorList>
    </citation>
    <scope>NUCLEOTIDE SEQUENCE [LARGE SCALE GENOMIC DNA]</scope>
    <source>
        <strain evidence="2 3">CGMCC 4.1858</strain>
    </source>
</reference>